<dbReference type="Proteomes" id="UP001501599">
    <property type="component" value="Unassembled WGS sequence"/>
</dbReference>
<dbReference type="RefSeq" id="WP_344340789.1">
    <property type="nucleotide sequence ID" value="NZ_BAAAQT010000005.1"/>
</dbReference>
<name>A0ABN3AMY9_9MICO</name>
<feature type="domain" description="DUF1206" evidence="2">
    <location>
        <begin position="199"/>
        <end position="266"/>
    </location>
</feature>
<feature type="transmembrane region" description="Helical" evidence="1">
    <location>
        <begin position="114"/>
        <end position="132"/>
    </location>
</feature>
<dbReference type="EMBL" id="BAAAQT010000005">
    <property type="protein sequence ID" value="GAA2172126.1"/>
    <property type="molecule type" value="Genomic_DNA"/>
</dbReference>
<proteinExistence type="predicted"/>
<feature type="domain" description="DUF1206" evidence="2">
    <location>
        <begin position="110"/>
        <end position="170"/>
    </location>
</feature>
<feature type="transmembrane region" description="Helical" evidence="1">
    <location>
        <begin position="240"/>
        <end position="263"/>
    </location>
</feature>
<reference evidence="3 4" key="1">
    <citation type="journal article" date="2019" name="Int. J. Syst. Evol. Microbiol.">
        <title>The Global Catalogue of Microorganisms (GCM) 10K type strain sequencing project: providing services to taxonomists for standard genome sequencing and annotation.</title>
        <authorList>
            <consortium name="The Broad Institute Genomics Platform"/>
            <consortium name="The Broad Institute Genome Sequencing Center for Infectious Disease"/>
            <person name="Wu L."/>
            <person name="Ma J."/>
        </authorList>
    </citation>
    <scope>NUCLEOTIDE SEQUENCE [LARGE SCALE GENOMIC DNA]</scope>
    <source>
        <strain evidence="3 4">JCM 16026</strain>
    </source>
</reference>
<keyword evidence="1" id="KW-0812">Transmembrane</keyword>
<feature type="domain" description="DUF1206" evidence="2">
    <location>
        <begin position="25"/>
        <end position="91"/>
    </location>
</feature>
<evidence type="ECO:0000313" key="4">
    <source>
        <dbReference type="Proteomes" id="UP001501599"/>
    </source>
</evidence>
<feature type="transmembrane region" description="Helical" evidence="1">
    <location>
        <begin position="70"/>
        <end position="94"/>
    </location>
</feature>
<evidence type="ECO:0000256" key="1">
    <source>
        <dbReference type="SAM" id="Phobius"/>
    </source>
</evidence>
<feature type="transmembrane region" description="Helical" evidence="1">
    <location>
        <begin position="152"/>
        <end position="172"/>
    </location>
</feature>
<keyword evidence="4" id="KW-1185">Reference proteome</keyword>
<accession>A0ABN3AMY9</accession>
<organism evidence="3 4">
    <name type="scientific">Agrococcus versicolor</name>
    <dbReference type="NCBI Taxonomy" id="501482"/>
    <lineage>
        <taxon>Bacteria</taxon>
        <taxon>Bacillati</taxon>
        <taxon>Actinomycetota</taxon>
        <taxon>Actinomycetes</taxon>
        <taxon>Micrococcales</taxon>
        <taxon>Microbacteriaceae</taxon>
        <taxon>Agrococcus</taxon>
    </lineage>
</organism>
<evidence type="ECO:0000313" key="3">
    <source>
        <dbReference type="EMBL" id="GAA2172126.1"/>
    </source>
</evidence>
<gene>
    <name evidence="3" type="ORF">GCM10009846_08830</name>
</gene>
<sequence length="277" mass="28643">MTPARTASPLPRTSIRRFRRVARSGFALNGLLHLLLAGIAIRLALGDADDASVDQSGVLHQLASTPLGVVLLWAAVVGLLALGLWQVTQALVLVEEPHRLRRWGQRVVEAAKGVVYLVLGSSALLVALGASGPSSADVARLADALLRSEPGVVILLGVGCAFLGVGIGFASIGVRGTFARLIRLPGGRMRGVVLLLGTIGYVAKGVALGIVGVVVVTAVVTGDAHRATGLDGALRWIVELPLGTVLLLLIAVGLGVFGVFLLARTRLARLQPSRVDG</sequence>
<comment type="caution">
    <text evidence="3">The sequence shown here is derived from an EMBL/GenBank/DDBJ whole genome shotgun (WGS) entry which is preliminary data.</text>
</comment>
<dbReference type="Pfam" id="PF06724">
    <property type="entry name" value="DUF1206"/>
    <property type="match status" value="3"/>
</dbReference>
<dbReference type="InterPro" id="IPR009597">
    <property type="entry name" value="DUF1206"/>
</dbReference>
<keyword evidence="1" id="KW-1133">Transmembrane helix</keyword>
<protein>
    <submittedName>
        <fullName evidence="3">DUF1206 domain-containing protein</fullName>
    </submittedName>
</protein>
<keyword evidence="1" id="KW-0472">Membrane</keyword>
<evidence type="ECO:0000259" key="2">
    <source>
        <dbReference type="Pfam" id="PF06724"/>
    </source>
</evidence>
<feature type="transmembrane region" description="Helical" evidence="1">
    <location>
        <begin position="193"/>
        <end position="220"/>
    </location>
</feature>